<dbReference type="Pfam" id="PF23673">
    <property type="entry name" value="DUF7154"/>
    <property type="match status" value="1"/>
</dbReference>
<keyword evidence="11" id="KW-1185">Reference proteome</keyword>
<evidence type="ECO:0000313" key="11">
    <source>
        <dbReference type="Proteomes" id="UP000230233"/>
    </source>
</evidence>
<feature type="compositionally biased region" description="Basic and acidic residues" evidence="8">
    <location>
        <begin position="689"/>
        <end position="702"/>
    </location>
</feature>
<feature type="compositionally biased region" description="Basic and acidic residues" evidence="8">
    <location>
        <begin position="821"/>
        <end position="831"/>
    </location>
</feature>
<feature type="domain" description="C2H2-type" evidence="9">
    <location>
        <begin position="1386"/>
        <end position="1417"/>
    </location>
</feature>
<feature type="compositionally biased region" description="Basic residues" evidence="8">
    <location>
        <begin position="520"/>
        <end position="530"/>
    </location>
</feature>
<feature type="compositionally biased region" description="Basic and acidic residues" evidence="8">
    <location>
        <begin position="466"/>
        <end position="481"/>
    </location>
</feature>
<dbReference type="FunFam" id="3.30.160.60:FF:002343">
    <property type="entry name" value="Zinc finger protein 33A"/>
    <property type="match status" value="1"/>
</dbReference>
<feature type="compositionally biased region" description="Basic and acidic residues" evidence="8">
    <location>
        <begin position="220"/>
        <end position="233"/>
    </location>
</feature>
<dbReference type="InterPro" id="IPR017956">
    <property type="entry name" value="AT_hook_DNA-bd_motif"/>
</dbReference>
<feature type="compositionally biased region" description="Basic and acidic residues" evidence="8">
    <location>
        <begin position="242"/>
        <end position="252"/>
    </location>
</feature>
<feature type="domain" description="C2H2-type" evidence="9">
    <location>
        <begin position="1537"/>
        <end position="1568"/>
    </location>
</feature>
<feature type="compositionally biased region" description="Low complexity" evidence="8">
    <location>
        <begin position="752"/>
        <end position="769"/>
    </location>
</feature>
<feature type="compositionally biased region" description="Acidic residues" evidence="8">
    <location>
        <begin position="1372"/>
        <end position="1383"/>
    </location>
</feature>
<keyword evidence="3" id="KW-0677">Repeat</keyword>
<sequence>MNSQPSTSSEGLEEYKRISALSQPELTLMGDLEDVDVSPDLFEKAKKACIERIEAILEFSKGGPLGGDESSGIHVLDQNQLRKIEEWQNDNFSKEASEGPDESAESSSSPEKPKIQVPSIVESSEAPGPSEASEDNIRSFDSAGSSEGRSETETEPEGVPGSQGSEDLEFENQGSVLPIPAKRRPGRPRKEKNQKGNIQKEEKVDQKMDHGSSRRKKKQKTEPDKLREMDFGPKAEGSFQDIEDRSSREKQWTKNVLLEQGKQLEESMDHPKLSMSNRVARKSKDLEPVVLSSASNSLVKDLPEGGSDQLVDLDEPESMDLDLDAPNSTFEASMASDSPVEEPLVNLDAPNTTSMASSSPVMDLPEDSDSLVELDKSQTIPEVPSFTNRRSTVPEDPEPLVKPAMPKDDPSDSPIRVATSKTKRNALLDIPNPSKRAKVQVSSIVESSGAPGVPEASEVKIGNLDSAEKAHPESSDDRSDLQETQTELEAVPGYQGSETVSVEGSEDLESENQGSVHSIPAKRRPGRPRKQQNLNLEDKEPEVREPEIPSTPVTNGTHNSRKSLTKPAEASEAPAEPTPAKPAPAKPTYGPSTKIKEIPEWIRKYQVHEEDLPRHGRPWLFSVDHYRPGGPKAPDPRLKLREQDIEKIRKKCGYDKLPVKEKILEKEIEDQAGTSGSSDKLVEQGNSQKKMDQGSEDQRSEDQGSEDQESEISAKRRPGRPRKEQNQNSEDLEPLDLEIPTNGTQNSQKFQAKPAEASEAPAEPTAAEPSPKPAEKRVEKNIEDQAGTSGCSQRKKKLKTEADKLREMDFGPKAGGSLQDIEDRSSREKQWTKQVLLEQGKQLEESMDHPKLSISNRAARKSRDLKPSVSFTASDDPKFKESNDLEPAVSSGASNSPAKDLPEGSEVSDQLVNLDGPESMDLDLDAPNSSSEAPKASNSPVDEPLVNLDPPNSTSMASSSPVQDLPDDSDSLVELDKSQTISEVPNSTSTVQEDPEPLVKPAMTKDNPPELPIRVATLKTKRIVLLDIPNPSKRAKVQVSSIVESSDAPGPSEGLEVNIGRFDSGEEVAPESSEGTSDPQETQTEPEAVPGSQGSNAIFPGPENQGSEDLEPKNQESVLPIPAKRRLGRSRKEQNLNLADKDPEARGPDFIEPEDLESLPTWNGMDNSFPDFDEPGPVPSIVKPSVVKHRNTAGSKGSKSTVPCSSEVSEGRSEVQAGPKPVQGSKTMLVNPRSKDQGSVTPVPAKRRQGRPRKVQNLNSVEKLPEPEFRVPVDMPATRITKLTSPKPREVPKTRVTRITRLLSLPPRIDTPDQLDLDQASSSNGPQRLVPSTSQQGPSRGVPSKPQTKWRRNAIIRTVKTSSRKKASEAVENSESDNDDVEEEKPVCQWNNCGTIFSKNKKFYKHIKNHVHNSTDKITRRNVDGSSTELYKCQWAGCTRTEPFHSYKKMVHHMREHTNEKPNRGGRPLGSFTAGKNQKKTSEAVENSESEDDDVAEEKPECEWNSCGKVFTKNERFYEHVEKHVRKDELRNPTGFYKCRWAGCYRTEPFDKYYKLRYHMRRHTGEKPFKCETCGSRFVRQEGLKNHMRTHTGEKPYKCKVCETTFTTSSDRHSHSKGVHGNVIKAVPNAAAAGRGRGRGYFAVDQSGRSFENKLSYPDDTSCNPTVLPQSVLFAYSNDLSPQTVSDAFLALETLRNNWCVELSWFGSVRFDFTGNIDIVFNSGFEDINSTILNNLPNPNQGFQNSSIGSNVFDVIEKFFSNTQATVCGSIIVILLKRYPNESDTSRLVSLIRSHHAFVHVITSTTPSGGSQPKAMYSVASKTNGMGAFECDENFRVAGGTYIAILGYFYQFNYSMSLDYNYSGQDVQNLQIRIYADDPLNNWLPYSD</sequence>
<evidence type="ECO:0000256" key="3">
    <source>
        <dbReference type="ARBA" id="ARBA00022737"/>
    </source>
</evidence>
<dbReference type="SUPFAM" id="SSF57667">
    <property type="entry name" value="beta-beta-alpha zinc fingers"/>
    <property type="match status" value="1"/>
</dbReference>
<feature type="compositionally biased region" description="Polar residues" evidence="8">
    <location>
        <begin position="1073"/>
        <end position="1085"/>
    </location>
</feature>
<keyword evidence="5" id="KW-0862">Zinc</keyword>
<feature type="compositionally biased region" description="Polar residues" evidence="8">
    <location>
        <begin position="927"/>
        <end position="940"/>
    </location>
</feature>
<feature type="compositionally biased region" description="Polar residues" evidence="8">
    <location>
        <begin position="672"/>
        <end position="688"/>
    </location>
</feature>
<feature type="compositionally biased region" description="Polar residues" evidence="8">
    <location>
        <begin position="377"/>
        <end position="391"/>
    </location>
</feature>
<feature type="compositionally biased region" description="Basic and acidic residues" evidence="8">
    <location>
        <begin position="799"/>
        <end position="810"/>
    </location>
</feature>
<comment type="caution">
    <text evidence="10">The sequence shown here is derived from an EMBL/GenBank/DDBJ whole genome shotgun (WGS) entry which is preliminary data.</text>
</comment>
<dbReference type="Pfam" id="PF23561">
    <property type="entry name" value="zf-C2H2_15"/>
    <property type="match status" value="1"/>
</dbReference>
<dbReference type="FunFam" id="3.30.160.60:FF:000446">
    <property type="entry name" value="Zinc finger protein"/>
    <property type="match status" value="1"/>
</dbReference>
<dbReference type="GO" id="GO:0000122">
    <property type="term" value="P:negative regulation of transcription by RNA polymerase II"/>
    <property type="evidence" value="ECO:0007669"/>
    <property type="project" value="UniProtKB-ARBA"/>
</dbReference>
<feature type="compositionally biased region" description="Polar residues" evidence="8">
    <location>
        <begin position="741"/>
        <end position="750"/>
    </location>
</feature>
<feature type="region of interest" description="Disordered" evidence="8">
    <location>
        <begin position="666"/>
        <end position="1010"/>
    </location>
</feature>
<feature type="region of interest" description="Disordered" evidence="8">
    <location>
        <begin position="1029"/>
        <end position="1384"/>
    </location>
</feature>
<name>A0A2G5VQG6_9PELO</name>
<feature type="compositionally biased region" description="Low complexity" evidence="8">
    <location>
        <begin position="122"/>
        <end position="131"/>
    </location>
</feature>
<evidence type="ECO:0000256" key="4">
    <source>
        <dbReference type="ARBA" id="ARBA00022771"/>
    </source>
</evidence>
<dbReference type="InterPro" id="IPR013087">
    <property type="entry name" value="Znf_C2H2_type"/>
</dbReference>
<dbReference type="SMART" id="SM00384">
    <property type="entry name" value="AT_hook"/>
    <property type="match status" value="5"/>
</dbReference>
<feature type="compositionally biased region" description="Basic and acidic residues" evidence="8">
    <location>
        <begin position="773"/>
        <end position="783"/>
    </location>
</feature>
<proteinExistence type="predicted"/>
<dbReference type="GO" id="GO:0000978">
    <property type="term" value="F:RNA polymerase II cis-regulatory region sequence-specific DNA binding"/>
    <property type="evidence" value="ECO:0007669"/>
    <property type="project" value="TreeGrafter"/>
</dbReference>
<feature type="compositionally biased region" description="Low complexity" evidence="8">
    <location>
        <begin position="565"/>
        <end position="575"/>
    </location>
</feature>
<feature type="compositionally biased region" description="Basic residues" evidence="8">
    <location>
        <begin position="181"/>
        <end position="190"/>
    </location>
</feature>
<dbReference type="Gene3D" id="3.30.160.60">
    <property type="entry name" value="Classic Zinc Finger"/>
    <property type="match status" value="4"/>
</dbReference>
<dbReference type="SMART" id="SM00355">
    <property type="entry name" value="ZnF_C2H2"/>
    <property type="match status" value="6"/>
</dbReference>
<feature type="region of interest" description="Disordered" evidence="8">
    <location>
        <begin position="1453"/>
        <end position="1497"/>
    </location>
</feature>
<feature type="compositionally biased region" description="Polar residues" evidence="8">
    <location>
        <begin position="950"/>
        <end position="962"/>
    </location>
</feature>
<dbReference type="InterPro" id="IPR056436">
    <property type="entry name" value="Znf-C2H2_ZIC1-5/GLI1-3-like"/>
</dbReference>
<feature type="region of interest" description="Disordered" evidence="8">
    <location>
        <begin position="297"/>
        <end position="596"/>
    </location>
</feature>
<evidence type="ECO:0000256" key="7">
    <source>
        <dbReference type="PROSITE-ProRule" id="PRU00042"/>
    </source>
</evidence>
<dbReference type="InterPro" id="IPR055578">
    <property type="entry name" value="DUF7154"/>
</dbReference>
<evidence type="ECO:0000256" key="2">
    <source>
        <dbReference type="ARBA" id="ARBA00022723"/>
    </source>
</evidence>
<feature type="compositionally biased region" description="Polar residues" evidence="8">
    <location>
        <begin position="1319"/>
        <end position="1338"/>
    </location>
</feature>
<feature type="compositionally biased region" description="Basic and acidic residues" evidence="8">
    <location>
        <begin position="262"/>
        <end position="272"/>
    </location>
</feature>
<keyword evidence="2" id="KW-0479">Metal-binding</keyword>
<feature type="compositionally biased region" description="Basic and acidic residues" evidence="8">
    <location>
        <begin position="536"/>
        <end position="547"/>
    </location>
</feature>
<evidence type="ECO:0000256" key="8">
    <source>
        <dbReference type="SAM" id="MobiDB-lite"/>
    </source>
</evidence>
<keyword evidence="4 7" id="KW-0863">Zinc-finger</keyword>
<feature type="domain" description="C2H2-type" evidence="9">
    <location>
        <begin position="1431"/>
        <end position="1462"/>
    </location>
</feature>
<dbReference type="PROSITE" id="PS50157">
    <property type="entry name" value="ZINC_FINGER_C2H2_2"/>
    <property type="match status" value="6"/>
</dbReference>
<protein>
    <recommendedName>
        <fullName evidence="9">C2H2-type domain-containing protein</fullName>
    </recommendedName>
</protein>
<dbReference type="PANTHER" id="PTHR45718:SF4">
    <property type="entry name" value="TRANSCRIPTIONAL ACTIVATOR CUBITUS INTERRUPTUS"/>
    <property type="match status" value="1"/>
</dbReference>
<evidence type="ECO:0000256" key="5">
    <source>
        <dbReference type="ARBA" id="ARBA00022833"/>
    </source>
</evidence>
<feature type="domain" description="C2H2-type" evidence="9">
    <location>
        <begin position="1500"/>
        <end position="1529"/>
    </location>
</feature>
<feature type="compositionally biased region" description="Polar residues" evidence="8">
    <location>
        <begin position="1192"/>
        <end position="1208"/>
    </location>
</feature>
<accession>A0A2G5VQG6</accession>
<dbReference type="STRING" id="1611254.A0A2G5VQG6"/>
<evidence type="ECO:0000256" key="1">
    <source>
        <dbReference type="ARBA" id="ARBA00004123"/>
    </source>
</evidence>
<dbReference type="EMBL" id="PDUG01000001">
    <property type="protein sequence ID" value="PIC54023.1"/>
    <property type="molecule type" value="Genomic_DNA"/>
</dbReference>
<gene>
    <name evidence="10" type="primary">Cnig_chr_I.g3455</name>
    <name evidence="10" type="ORF">B9Z55_003455</name>
</gene>
<feature type="compositionally biased region" description="Acidic residues" evidence="8">
    <location>
        <begin position="1486"/>
        <end position="1496"/>
    </location>
</feature>
<comment type="subcellular location">
    <subcellularLocation>
        <location evidence="1">Nucleus</location>
    </subcellularLocation>
</comment>
<dbReference type="InterPro" id="IPR043359">
    <property type="entry name" value="GLI-like"/>
</dbReference>
<dbReference type="OrthoDB" id="10608708at2759"/>
<feature type="compositionally biased region" description="Basic and acidic residues" evidence="8">
    <location>
        <begin position="1130"/>
        <end position="1149"/>
    </location>
</feature>
<feature type="compositionally biased region" description="Basic and acidic residues" evidence="8">
    <location>
        <begin position="191"/>
        <end position="212"/>
    </location>
</feature>
<feature type="compositionally biased region" description="Polar residues" evidence="8">
    <location>
        <begin position="978"/>
        <end position="992"/>
    </location>
</feature>
<dbReference type="GO" id="GO:0008270">
    <property type="term" value="F:zinc ion binding"/>
    <property type="evidence" value="ECO:0007669"/>
    <property type="project" value="UniProtKB-KW"/>
</dbReference>
<feature type="compositionally biased region" description="Basic residues" evidence="8">
    <location>
        <begin position="1245"/>
        <end position="1254"/>
    </location>
</feature>
<dbReference type="InterPro" id="IPR036236">
    <property type="entry name" value="Znf_C2H2_sf"/>
</dbReference>
<evidence type="ECO:0000259" key="9">
    <source>
        <dbReference type="PROSITE" id="PS50157"/>
    </source>
</evidence>
<reference evidence="11" key="1">
    <citation type="submission" date="2017-10" db="EMBL/GenBank/DDBJ databases">
        <title>Rapid genome shrinkage in a self-fertile nematode reveals novel sperm competition proteins.</title>
        <authorList>
            <person name="Yin D."/>
            <person name="Schwarz E.M."/>
            <person name="Thomas C.G."/>
            <person name="Felde R.L."/>
            <person name="Korf I.F."/>
            <person name="Cutter A.D."/>
            <person name="Schartner C.M."/>
            <person name="Ralston E.J."/>
            <person name="Meyer B.J."/>
            <person name="Haag E.S."/>
        </authorList>
    </citation>
    <scope>NUCLEOTIDE SEQUENCE [LARGE SCALE GENOMIC DNA]</scope>
    <source>
        <strain evidence="11">JU1422</strain>
    </source>
</reference>
<organism evidence="10 11">
    <name type="scientific">Caenorhabditis nigoni</name>
    <dbReference type="NCBI Taxonomy" id="1611254"/>
    <lineage>
        <taxon>Eukaryota</taxon>
        <taxon>Metazoa</taxon>
        <taxon>Ecdysozoa</taxon>
        <taxon>Nematoda</taxon>
        <taxon>Chromadorea</taxon>
        <taxon>Rhabditida</taxon>
        <taxon>Rhabditina</taxon>
        <taxon>Rhabditomorpha</taxon>
        <taxon>Rhabditoidea</taxon>
        <taxon>Rhabditidae</taxon>
        <taxon>Peloderinae</taxon>
        <taxon>Caenorhabditis</taxon>
    </lineage>
</organism>
<feature type="compositionally biased region" description="Pro residues" evidence="8">
    <location>
        <begin position="576"/>
        <end position="585"/>
    </location>
</feature>
<dbReference type="PANTHER" id="PTHR45718">
    <property type="entry name" value="TRANSCRIPTIONAL ACTIVATOR CUBITUS INTERRUPTUS"/>
    <property type="match status" value="1"/>
</dbReference>
<dbReference type="GO" id="GO:0000981">
    <property type="term" value="F:DNA-binding transcription factor activity, RNA polymerase II-specific"/>
    <property type="evidence" value="ECO:0007669"/>
    <property type="project" value="TreeGrafter"/>
</dbReference>
<dbReference type="GO" id="GO:0005634">
    <property type="term" value="C:nucleus"/>
    <property type="evidence" value="ECO:0007669"/>
    <property type="project" value="UniProtKB-SubCell"/>
</dbReference>
<evidence type="ECO:0000313" key="10">
    <source>
        <dbReference type="EMBL" id="PIC54023.1"/>
    </source>
</evidence>
<keyword evidence="6" id="KW-0539">Nucleus</keyword>
<feature type="domain" description="C2H2-type" evidence="9">
    <location>
        <begin position="1569"/>
        <end position="1596"/>
    </location>
</feature>
<feature type="compositionally biased region" description="Basic and acidic residues" evidence="8">
    <location>
        <begin position="84"/>
        <end position="97"/>
    </location>
</feature>
<dbReference type="PROSITE" id="PS00028">
    <property type="entry name" value="ZINC_FINGER_C2H2_1"/>
    <property type="match status" value="4"/>
</dbReference>
<feature type="compositionally biased region" description="Polar residues" evidence="8">
    <location>
        <begin position="349"/>
        <end position="360"/>
    </location>
</feature>
<feature type="domain" description="C2H2-type" evidence="9">
    <location>
        <begin position="1597"/>
        <end position="1620"/>
    </location>
</feature>
<feature type="region of interest" description="Disordered" evidence="8">
    <location>
        <begin position="84"/>
        <end position="281"/>
    </location>
</feature>
<evidence type="ECO:0000256" key="6">
    <source>
        <dbReference type="ARBA" id="ARBA00023242"/>
    </source>
</evidence>
<feature type="compositionally biased region" description="Basic and acidic residues" evidence="8">
    <location>
        <begin position="841"/>
        <end position="851"/>
    </location>
</feature>
<feature type="compositionally biased region" description="Acidic residues" evidence="8">
    <location>
        <begin position="311"/>
        <end position="323"/>
    </location>
</feature>
<dbReference type="Pfam" id="PF00096">
    <property type="entry name" value="zf-C2H2"/>
    <property type="match status" value="1"/>
</dbReference>
<dbReference type="Proteomes" id="UP000230233">
    <property type="component" value="Chromosome I"/>
</dbReference>